<keyword evidence="3 8" id="KW-0813">Transport</keyword>
<proteinExistence type="inferred from homology"/>
<name>A0A1V4IR39_9CLOT</name>
<evidence type="ECO:0000256" key="5">
    <source>
        <dbReference type="ARBA" id="ARBA00022692"/>
    </source>
</evidence>
<protein>
    <submittedName>
        <fullName evidence="10">Inner membrane ABC transporter permease protein YdcV</fullName>
    </submittedName>
</protein>
<feature type="domain" description="ABC transmembrane type-1" evidence="9">
    <location>
        <begin position="64"/>
        <end position="256"/>
    </location>
</feature>
<dbReference type="InterPro" id="IPR051789">
    <property type="entry name" value="Bact_Polyamine_Transport"/>
</dbReference>
<feature type="transmembrane region" description="Helical" evidence="8">
    <location>
        <begin position="234"/>
        <end position="255"/>
    </location>
</feature>
<feature type="transmembrane region" description="Helical" evidence="8">
    <location>
        <begin position="135"/>
        <end position="155"/>
    </location>
</feature>
<evidence type="ECO:0000313" key="11">
    <source>
        <dbReference type="Proteomes" id="UP000190080"/>
    </source>
</evidence>
<dbReference type="AlphaFoldDB" id="A0A1V4IR39"/>
<dbReference type="Gene3D" id="1.10.3720.10">
    <property type="entry name" value="MetI-like"/>
    <property type="match status" value="1"/>
</dbReference>
<evidence type="ECO:0000256" key="1">
    <source>
        <dbReference type="ARBA" id="ARBA00004651"/>
    </source>
</evidence>
<keyword evidence="5 8" id="KW-0812">Transmembrane</keyword>
<accession>A0A1V4IR39</accession>
<dbReference type="Proteomes" id="UP000190080">
    <property type="component" value="Unassembled WGS sequence"/>
</dbReference>
<dbReference type="GO" id="GO:0005886">
    <property type="term" value="C:plasma membrane"/>
    <property type="evidence" value="ECO:0007669"/>
    <property type="project" value="UniProtKB-SubCell"/>
</dbReference>
<evidence type="ECO:0000259" key="9">
    <source>
        <dbReference type="PROSITE" id="PS50928"/>
    </source>
</evidence>
<dbReference type="Pfam" id="PF00528">
    <property type="entry name" value="BPD_transp_1"/>
    <property type="match status" value="1"/>
</dbReference>
<evidence type="ECO:0000256" key="3">
    <source>
        <dbReference type="ARBA" id="ARBA00022448"/>
    </source>
</evidence>
<dbReference type="OrthoDB" id="9782004at2"/>
<keyword evidence="11" id="KW-1185">Reference proteome</keyword>
<reference evidence="10 11" key="1">
    <citation type="submission" date="2017-03" db="EMBL/GenBank/DDBJ databases">
        <title>Genome sequence of Clostridium oryzae DSM 28571.</title>
        <authorList>
            <person name="Poehlein A."/>
            <person name="Daniel R."/>
        </authorList>
    </citation>
    <scope>NUCLEOTIDE SEQUENCE [LARGE SCALE GENOMIC DNA]</scope>
    <source>
        <strain evidence="10 11">DSM 28571</strain>
    </source>
</reference>
<evidence type="ECO:0000256" key="6">
    <source>
        <dbReference type="ARBA" id="ARBA00022989"/>
    </source>
</evidence>
<feature type="transmembrane region" description="Helical" evidence="8">
    <location>
        <begin position="188"/>
        <end position="214"/>
    </location>
</feature>
<comment type="subcellular location">
    <subcellularLocation>
        <location evidence="1 8">Cell membrane</location>
        <topology evidence="1 8">Multi-pass membrane protein</topology>
    </subcellularLocation>
</comment>
<evidence type="ECO:0000256" key="4">
    <source>
        <dbReference type="ARBA" id="ARBA00022475"/>
    </source>
</evidence>
<dbReference type="SUPFAM" id="SSF161098">
    <property type="entry name" value="MetI-like"/>
    <property type="match status" value="1"/>
</dbReference>
<gene>
    <name evidence="10" type="primary">ydcV_1</name>
    <name evidence="10" type="ORF">CLORY_18950</name>
</gene>
<dbReference type="InterPro" id="IPR035906">
    <property type="entry name" value="MetI-like_sf"/>
</dbReference>
<keyword evidence="4" id="KW-1003">Cell membrane</keyword>
<dbReference type="GO" id="GO:0055085">
    <property type="term" value="P:transmembrane transport"/>
    <property type="evidence" value="ECO:0007669"/>
    <property type="project" value="InterPro"/>
</dbReference>
<evidence type="ECO:0000256" key="8">
    <source>
        <dbReference type="RuleBase" id="RU363032"/>
    </source>
</evidence>
<sequence length="267" mass="29286">MKNRKLSKSIFSIYTIVIFLILYLPVIVLIVFSFNNSKLNAVWHGFTFKWYGGLFHDGDTLKAAGNSVLIALISTIVSTIIGTLAAIGMYRYKFKGKTVLDGLLYVPVIIPEIVMGISLLMFFSQMQRITKIPMGLATLILAHITFSISYVVVVVRSRLKSFDPALEEAAMDLGADQLTTLKKITLPVIMPGIVAGALMSLTLSLDDVIISFFVSGSGVTTLPLKIFSMVRFGVTPEINALSTAMLIITVSIALMSEMMTRKMSKNN</sequence>
<dbReference type="STRING" id="1450648.CLORY_18950"/>
<keyword evidence="7 8" id="KW-0472">Membrane</keyword>
<evidence type="ECO:0000256" key="2">
    <source>
        <dbReference type="ARBA" id="ARBA00007069"/>
    </source>
</evidence>
<dbReference type="PANTHER" id="PTHR43848">
    <property type="entry name" value="PUTRESCINE TRANSPORT SYSTEM PERMEASE PROTEIN POTI"/>
    <property type="match status" value="1"/>
</dbReference>
<keyword evidence="6 8" id="KW-1133">Transmembrane helix</keyword>
<comment type="similarity">
    <text evidence="2">Belongs to the binding-protein-dependent transport system permease family. CysTW subfamily.</text>
</comment>
<dbReference type="EMBL" id="MZGV01000016">
    <property type="protein sequence ID" value="OPJ62280.1"/>
    <property type="molecule type" value="Genomic_DNA"/>
</dbReference>
<organism evidence="10 11">
    <name type="scientific">Clostridium oryzae</name>
    <dbReference type="NCBI Taxonomy" id="1450648"/>
    <lineage>
        <taxon>Bacteria</taxon>
        <taxon>Bacillati</taxon>
        <taxon>Bacillota</taxon>
        <taxon>Clostridia</taxon>
        <taxon>Eubacteriales</taxon>
        <taxon>Clostridiaceae</taxon>
        <taxon>Clostridium</taxon>
    </lineage>
</organism>
<evidence type="ECO:0000313" key="10">
    <source>
        <dbReference type="EMBL" id="OPJ62280.1"/>
    </source>
</evidence>
<feature type="transmembrane region" description="Helical" evidence="8">
    <location>
        <begin position="102"/>
        <end position="123"/>
    </location>
</feature>
<feature type="transmembrane region" description="Helical" evidence="8">
    <location>
        <begin position="12"/>
        <end position="34"/>
    </location>
</feature>
<dbReference type="PANTHER" id="PTHR43848:SF2">
    <property type="entry name" value="PUTRESCINE TRANSPORT SYSTEM PERMEASE PROTEIN POTI"/>
    <property type="match status" value="1"/>
</dbReference>
<dbReference type="PROSITE" id="PS50928">
    <property type="entry name" value="ABC_TM1"/>
    <property type="match status" value="1"/>
</dbReference>
<dbReference type="CDD" id="cd06261">
    <property type="entry name" value="TM_PBP2"/>
    <property type="match status" value="1"/>
</dbReference>
<dbReference type="InterPro" id="IPR000515">
    <property type="entry name" value="MetI-like"/>
</dbReference>
<comment type="caution">
    <text evidence="10">The sequence shown here is derived from an EMBL/GenBank/DDBJ whole genome shotgun (WGS) entry which is preliminary data.</text>
</comment>
<feature type="transmembrane region" description="Helical" evidence="8">
    <location>
        <begin position="68"/>
        <end position="90"/>
    </location>
</feature>
<evidence type="ECO:0000256" key="7">
    <source>
        <dbReference type="ARBA" id="ARBA00023136"/>
    </source>
</evidence>